<name>A0A6G1KH50_9PLEO</name>
<gene>
    <name evidence="1" type="ORF">K504DRAFT_500515</name>
</gene>
<reference evidence="1" key="1">
    <citation type="journal article" date="2020" name="Stud. Mycol.">
        <title>101 Dothideomycetes genomes: a test case for predicting lifestyles and emergence of pathogens.</title>
        <authorList>
            <person name="Haridas S."/>
            <person name="Albert R."/>
            <person name="Binder M."/>
            <person name="Bloem J."/>
            <person name="Labutti K."/>
            <person name="Salamov A."/>
            <person name="Andreopoulos B."/>
            <person name="Baker S."/>
            <person name="Barry K."/>
            <person name="Bills G."/>
            <person name="Bluhm B."/>
            <person name="Cannon C."/>
            <person name="Castanera R."/>
            <person name="Culley D."/>
            <person name="Daum C."/>
            <person name="Ezra D."/>
            <person name="Gonzalez J."/>
            <person name="Henrissat B."/>
            <person name="Kuo A."/>
            <person name="Liang C."/>
            <person name="Lipzen A."/>
            <person name="Lutzoni F."/>
            <person name="Magnuson J."/>
            <person name="Mondo S."/>
            <person name="Nolan M."/>
            <person name="Ohm R."/>
            <person name="Pangilinan J."/>
            <person name="Park H.-J."/>
            <person name="Ramirez L."/>
            <person name="Alfaro M."/>
            <person name="Sun H."/>
            <person name="Tritt A."/>
            <person name="Yoshinaga Y."/>
            <person name="Zwiers L.-H."/>
            <person name="Turgeon B."/>
            <person name="Goodwin S."/>
            <person name="Spatafora J."/>
            <person name="Crous P."/>
            <person name="Grigoriev I."/>
        </authorList>
    </citation>
    <scope>NUCLEOTIDE SEQUENCE</scope>
    <source>
        <strain evidence="1">CBS 279.74</strain>
    </source>
</reference>
<evidence type="ECO:0000313" key="2">
    <source>
        <dbReference type="Proteomes" id="UP000799428"/>
    </source>
</evidence>
<organism evidence="1 2">
    <name type="scientific">Pleomassaria siparia CBS 279.74</name>
    <dbReference type="NCBI Taxonomy" id="1314801"/>
    <lineage>
        <taxon>Eukaryota</taxon>
        <taxon>Fungi</taxon>
        <taxon>Dikarya</taxon>
        <taxon>Ascomycota</taxon>
        <taxon>Pezizomycotina</taxon>
        <taxon>Dothideomycetes</taxon>
        <taxon>Pleosporomycetidae</taxon>
        <taxon>Pleosporales</taxon>
        <taxon>Pleomassariaceae</taxon>
        <taxon>Pleomassaria</taxon>
    </lineage>
</organism>
<sequence length="84" mass="9167">MATTVIAAVPSTSPANAVIGTPTDAPHALGVCEDCQTWFTNCMGFWCKVFNPNCYAQCQQDTCRDHPECAPSRNDCVPKFDYCT</sequence>
<protein>
    <submittedName>
        <fullName evidence="1">Uncharacterized protein</fullName>
    </submittedName>
</protein>
<dbReference type="EMBL" id="MU005767">
    <property type="protein sequence ID" value="KAF2711875.1"/>
    <property type="molecule type" value="Genomic_DNA"/>
</dbReference>
<dbReference type="AlphaFoldDB" id="A0A6G1KH50"/>
<proteinExistence type="predicted"/>
<accession>A0A6G1KH50</accession>
<evidence type="ECO:0000313" key="1">
    <source>
        <dbReference type="EMBL" id="KAF2711875.1"/>
    </source>
</evidence>
<keyword evidence="2" id="KW-1185">Reference proteome</keyword>
<dbReference type="Proteomes" id="UP000799428">
    <property type="component" value="Unassembled WGS sequence"/>
</dbReference>